<evidence type="ECO:0000259" key="4">
    <source>
        <dbReference type="Pfam" id="PF03152"/>
    </source>
</evidence>
<keyword evidence="2" id="KW-0833">Ubl conjugation pathway</keyword>
<dbReference type="InterPro" id="IPR004854">
    <property type="entry name" value="Ufd1-like"/>
</dbReference>
<dbReference type="InterPro" id="IPR042299">
    <property type="entry name" value="Ufd1-like_Nn"/>
</dbReference>
<dbReference type="EMBL" id="JAZGSY010000429">
    <property type="protein sequence ID" value="KAL1836323.1"/>
    <property type="molecule type" value="Genomic_DNA"/>
</dbReference>
<dbReference type="Pfam" id="PF03152">
    <property type="entry name" value="UFD1_N1"/>
    <property type="match status" value="1"/>
</dbReference>
<dbReference type="Pfam" id="PF16558">
    <property type="entry name" value="AZUL"/>
    <property type="match status" value="1"/>
</dbReference>
<comment type="caution">
    <text evidence="8">The sequence shown here is derived from an EMBL/GenBank/DDBJ whole genome shotgun (WGS) entry which is preliminary data.</text>
</comment>
<dbReference type="Gene3D" id="3.10.330.10">
    <property type="match status" value="1"/>
</dbReference>
<dbReference type="InterPro" id="IPR032353">
    <property type="entry name" value="AZUL"/>
</dbReference>
<proteinExistence type="inferred from homology"/>
<evidence type="ECO:0000313" key="9">
    <source>
        <dbReference type="Proteomes" id="UP001583172"/>
    </source>
</evidence>
<evidence type="ECO:0008006" key="10">
    <source>
        <dbReference type="Google" id="ProtNLM"/>
    </source>
</evidence>
<evidence type="ECO:0000259" key="5">
    <source>
        <dbReference type="Pfam" id="PF16558"/>
    </source>
</evidence>
<dbReference type="Pfam" id="PF23580">
    <property type="entry name" value="Znf_XAF1_N"/>
    <property type="match status" value="1"/>
</dbReference>
<dbReference type="PANTHER" id="PTHR12555:SF15">
    <property type="entry name" value="FUSION DEGRADATION PROTEIN (UFD1), PUTATIVE (AFU_ORTHOLOGUE AFUA_4G04640)-RELATED"/>
    <property type="match status" value="1"/>
</dbReference>
<evidence type="ECO:0000259" key="7">
    <source>
        <dbReference type="Pfam" id="PF24842"/>
    </source>
</evidence>
<dbReference type="InterPro" id="IPR042556">
    <property type="entry name" value="AZUL_sf"/>
</dbReference>
<accession>A0ABR3V3G7</accession>
<dbReference type="InterPro" id="IPR055418">
    <property type="entry name" value="UFD1_N2"/>
</dbReference>
<sequence>MTDAPSLRWSTSYRLANPSSHVGKDLGGDKILLPPSALQELLNLSAADMLPHPLMFQLVNQTNGNVAYAGIREFSADEHDIVLSSHLREALGIQESDLLAAPLEKVGDEEVPSEMLDAPRIEVRFKQLPRGTYARLRPLEAGYDPDDWRPLLERQLRSHFTTLTKGSTLKIQGGKGEEFRLLVDKFEPDGDGICVVDTDLEVDIEPLDEEQARETLRQIQSKSQRQPGAASGSSVGHAIDIWKDVEGQVLPGDYVDYELPSWDKARSIAIELAIHDGGDIDLFVSPKSSRQRALPRDDEHVFGDFSSPKDGSKRIVISPTNDDLKNAESLLISVHGFSLPGQDKAAETPYRFTLRAKAAESDNAPSVPGGSPSSATPAADEEQCRNCLQIVPKRTMVLHENFCLRNNIVCPLCKNVFQKRSDEWQNHWHCPTHLEAWGSSAASKAKHNYVEHTQHSCTSCGPFPSLRELAQHRTTVCPAKLILCQFCHLEVPQEGDPSDLAALAERALTGLTAHELADGARTTDCHLCGAIVRLRDMPAHVAHHELDKASRPKPVVCRVELCGRVVNMNALPGLKGGGNGGRTVIQDPGNDLGLCAMCFAPLFVAMHDPDGKAMRRRIERRYVTQMIRGCGNVWCRNEYCKTGRKNLGLEERGATVKEALEVIKPLLGEIRDYERNMHFCVEERAQRRREMAEMLAAEGVYDLEWCIAALEAEDGDVVAARGWLGNWAPTKVAARS</sequence>
<comment type="similarity">
    <text evidence="1">Belongs to the UFD1 family.</text>
</comment>
<evidence type="ECO:0000259" key="6">
    <source>
        <dbReference type="Pfam" id="PF24503"/>
    </source>
</evidence>
<dbReference type="Pfam" id="PF24503">
    <property type="entry name" value="DUF7590"/>
    <property type="match status" value="1"/>
</dbReference>
<feature type="domain" description="DUF7590" evidence="6">
    <location>
        <begin position="232"/>
        <end position="360"/>
    </location>
</feature>
<evidence type="ECO:0000313" key="8">
    <source>
        <dbReference type="EMBL" id="KAL1836323.1"/>
    </source>
</evidence>
<evidence type="ECO:0000256" key="2">
    <source>
        <dbReference type="ARBA" id="ARBA00022786"/>
    </source>
</evidence>
<dbReference type="Gene3D" id="2.40.40.50">
    <property type="entry name" value="Ubiquitin fusion degradation protein UFD1, N-terminal domain"/>
    <property type="match status" value="1"/>
</dbReference>
<organism evidence="8 9">
    <name type="scientific">Humicola insolens</name>
    <name type="common">Soft-rot fungus</name>
    <dbReference type="NCBI Taxonomy" id="85995"/>
    <lineage>
        <taxon>Eukaryota</taxon>
        <taxon>Fungi</taxon>
        <taxon>Dikarya</taxon>
        <taxon>Ascomycota</taxon>
        <taxon>Pezizomycotina</taxon>
        <taxon>Sordariomycetes</taxon>
        <taxon>Sordariomycetidae</taxon>
        <taxon>Sordariales</taxon>
        <taxon>Chaetomiaceae</taxon>
        <taxon>Mycothermus</taxon>
    </lineage>
</organism>
<feature type="domain" description="Ubiquitin fusion degradation protein UFD1 N-terminal subdomain 2" evidence="7">
    <location>
        <begin position="131"/>
        <end position="206"/>
    </location>
</feature>
<feature type="region of interest" description="Disordered" evidence="3">
    <location>
        <begin position="359"/>
        <end position="378"/>
    </location>
</feature>
<dbReference type="Pfam" id="PF24842">
    <property type="entry name" value="UFD1_N2"/>
    <property type="match status" value="1"/>
</dbReference>
<dbReference type="InterPro" id="IPR055417">
    <property type="entry name" value="UFD1_N1"/>
</dbReference>
<name>A0ABR3V3G7_HUMIN</name>
<protein>
    <recommendedName>
        <fullName evidence="10">Ubiquitin-protein ligase E3A N-terminal zinc-binding domain-containing protein</fullName>
    </recommendedName>
</protein>
<reference evidence="8 9" key="1">
    <citation type="journal article" date="2024" name="Commun. Biol.">
        <title>Comparative genomic analysis of thermophilic fungi reveals convergent evolutionary adaptations and gene losses.</title>
        <authorList>
            <person name="Steindorff A.S."/>
            <person name="Aguilar-Pontes M.V."/>
            <person name="Robinson A.J."/>
            <person name="Andreopoulos B."/>
            <person name="LaButti K."/>
            <person name="Kuo A."/>
            <person name="Mondo S."/>
            <person name="Riley R."/>
            <person name="Otillar R."/>
            <person name="Haridas S."/>
            <person name="Lipzen A."/>
            <person name="Grimwood J."/>
            <person name="Schmutz J."/>
            <person name="Clum A."/>
            <person name="Reid I.D."/>
            <person name="Moisan M.C."/>
            <person name="Butler G."/>
            <person name="Nguyen T.T.M."/>
            <person name="Dewar K."/>
            <person name="Conant G."/>
            <person name="Drula E."/>
            <person name="Henrissat B."/>
            <person name="Hansel C."/>
            <person name="Singer S."/>
            <person name="Hutchinson M.I."/>
            <person name="de Vries R.P."/>
            <person name="Natvig D.O."/>
            <person name="Powell A.J."/>
            <person name="Tsang A."/>
            <person name="Grigoriev I.V."/>
        </authorList>
    </citation>
    <scope>NUCLEOTIDE SEQUENCE [LARGE SCALE GENOMIC DNA]</scope>
    <source>
        <strain evidence="8 9">CBS 620.91</strain>
    </source>
</reference>
<evidence type="ECO:0000256" key="3">
    <source>
        <dbReference type="SAM" id="MobiDB-lite"/>
    </source>
</evidence>
<feature type="domain" description="Ubiquitin-protein ligase E3A N-terminal zinc-binding" evidence="5">
    <location>
        <begin position="620"/>
        <end position="646"/>
    </location>
</feature>
<evidence type="ECO:0000256" key="1">
    <source>
        <dbReference type="ARBA" id="ARBA00006043"/>
    </source>
</evidence>
<gene>
    <name evidence="8" type="ORF">VTJ49DRAFT_5307</name>
</gene>
<dbReference type="Gene3D" id="6.10.130.10">
    <property type="entry name" value="Ubiquitin-protein ligase E3A, N-terminal zinc-binding domain (AZUL)"/>
    <property type="match status" value="1"/>
</dbReference>
<keyword evidence="9" id="KW-1185">Reference proteome</keyword>
<feature type="compositionally biased region" description="Low complexity" evidence="3">
    <location>
        <begin position="364"/>
        <end position="378"/>
    </location>
</feature>
<dbReference type="InterPro" id="IPR056012">
    <property type="entry name" value="DUF7590"/>
</dbReference>
<dbReference type="PANTHER" id="PTHR12555">
    <property type="entry name" value="UBIQUITIN FUSION DEGRADATON PROTEIN 1"/>
    <property type="match status" value="1"/>
</dbReference>
<feature type="domain" description="Ubiquitin fusion degradation protein UFD1 N-terminal subdomain 1" evidence="4">
    <location>
        <begin position="27"/>
        <end position="99"/>
    </location>
</feature>
<dbReference type="Proteomes" id="UP001583172">
    <property type="component" value="Unassembled WGS sequence"/>
</dbReference>